<feature type="domain" description="RING-type" evidence="14">
    <location>
        <begin position="309"/>
        <end position="353"/>
    </location>
</feature>
<dbReference type="InterPro" id="IPR002867">
    <property type="entry name" value="IBR_dom"/>
</dbReference>
<evidence type="ECO:0000256" key="3">
    <source>
        <dbReference type="ARBA" id="ARBA00003976"/>
    </source>
</evidence>
<dbReference type="GO" id="GO:0016567">
    <property type="term" value="P:protein ubiquitination"/>
    <property type="evidence" value="ECO:0007669"/>
    <property type="project" value="InterPro"/>
</dbReference>
<evidence type="ECO:0000256" key="4">
    <source>
        <dbReference type="ARBA" id="ARBA00005884"/>
    </source>
</evidence>
<evidence type="ECO:0000259" key="15">
    <source>
        <dbReference type="PROSITE" id="PS51873"/>
    </source>
</evidence>
<dbReference type="PROSITE" id="PS50089">
    <property type="entry name" value="ZF_RING_2"/>
    <property type="match status" value="1"/>
</dbReference>
<dbReference type="SMART" id="SM00647">
    <property type="entry name" value="IBR"/>
    <property type="match status" value="1"/>
</dbReference>
<comment type="cofactor">
    <cofactor evidence="2">
        <name>Zn(2+)</name>
        <dbReference type="ChEBI" id="CHEBI:29105"/>
    </cofactor>
</comment>
<keyword evidence="11" id="KW-0862">Zinc</keyword>
<dbReference type="InterPro" id="IPR031127">
    <property type="entry name" value="E3_UB_ligase_RBR"/>
</dbReference>
<dbReference type="PANTHER" id="PTHR11685">
    <property type="entry name" value="RBR FAMILY RING FINGER AND IBR DOMAIN-CONTAINING"/>
    <property type="match status" value="1"/>
</dbReference>
<dbReference type="Pfam" id="PF01485">
    <property type="entry name" value="IBR"/>
    <property type="match status" value="1"/>
</dbReference>
<evidence type="ECO:0000256" key="6">
    <source>
        <dbReference type="ARBA" id="ARBA00022679"/>
    </source>
</evidence>
<dbReference type="EC" id="2.3.2.31" evidence="5"/>
<evidence type="ECO:0000256" key="8">
    <source>
        <dbReference type="ARBA" id="ARBA00022737"/>
    </source>
</evidence>
<dbReference type="CDD" id="cd22582">
    <property type="entry name" value="BRcat_RBR_unk"/>
    <property type="match status" value="1"/>
</dbReference>
<dbReference type="Proteomes" id="UP000823749">
    <property type="component" value="Chromosome 1"/>
</dbReference>
<keyword evidence="10" id="KW-0833">Ubl conjugation pathway</keyword>
<organism evidence="16 17">
    <name type="scientific">Rhododendron griersonianum</name>
    <dbReference type="NCBI Taxonomy" id="479676"/>
    <lineage>
        <taxon>Eukaryota</taxon>
        <taxon>Viridiplantae</taxon>
        <taxon>Streptophyta</taxon>
        <taxon>Embryophyta</taxon>
        <taxon>Tracheophyta</taxon>
        <taxon>Spermatophyta</taxon>
        <taxon>Magnoliopsida</taxon>
        <taxon>eudicotyledons</taxon>
        <taxon>Gunneridae</taxon>
        <taxon>Pentapetalae</taxon>
        <taxon>asterids</taxon>
        <taxon>Ericales</taxon>
        <taxon>Ericaceae</taxon>
        <taxon>Ericoideae</taxon>
        <taxon>Rhodoreae</taxon>
        <taxon>Rhododendron</taxon>
    </lineage>
</organism>
<comment type="caution">
    <text evidence="16">The sequence shown here is derived from an EMBL/GenBank/DDBJ whole genome shotgun (WGS) entry which is preliminary data.</text>
</comment>
<accession>A0AAV6LNQ6</accession>
<dbReference type="InterPro" id="IPR013083">
    <property type="entry name" value="Znf_RING/FYVE/PHD"/>
</dbReference>
<protein>
    <recommendedName>
        <fullName evidence="5">RBR-type E3 ubiquitin transferase</fullName>
        <ecNumber evidence="5">2.3.2.31</ecNumber>
    </recommendedName>
</protein>
<evidence type="ECO:0000256" key="12">
    <source>
        <dbReference type="PROSITE-ProRule" id="PRU00175"/>
    </source>
</evidence>
<evidence type="ECO:0000256" key="13">
    <source>
        <dbReference type="SAM" id="MobiDB-lite"/>
    </source>
</evidence>
<dbReference type="SUPFAM" id="SSF57850">
    <property type="entry name" value="RING/U-box"/>
    <property type="match status" value="2"/>
</dbReference>
<dbReference type="Gene3D" id="3.30.420.10">
    <property type="entry name" value="Ribonuclease H-like superfamily/Ribonuclease H"/>
    <property type="match status" value="1"/>
</dbReference>
<name>A0AAV6LNQ6_9ERIC</name>
<dbReference type="InterPro" id="IPR036397">
    <property type="entry name" value="RNaseH_sf"/>
</dbReference>
<feature type="domain" description="RING-type" evidence="15">
    <location>
        <begin position="305"/>
        <end position="532"/>
    </location>
</feature>
<dbReference type="GO" id="GO:0008270">
    <property type="term" value="F:zinc ion binding"/>
    <property type="evidence" value="ECO:0007669"/>
    <property type="project" value="UniProtKB-KW"/>
</dbReference>
<evidence type="ECO:0000256" key="10">
    <source>
        <dbReference type="ARBA" id="ARBA00022786"/>
    </source>
</evidence>
<evidence type="ECO:0000259" key="14">
    <source>
        <dbReference type="PROSITE" id="PS50089"/>
    </source>
</evidence>
<dbReference type="InterPro" id="IPR044066">
    <property type="entry name" value="TRIAD_supradom"/>
</dbReference>
<keyword evidence="8" id="KW-0677">Repeat</keyword>
<dbReference type="PROSITE" id="PS51873">
    <property type="entry name" value="TRIAD"/>
    <property type="match status" value="1"/>
</dbReference>
<keyword evidence="17" id="KW-1185">Reference proteome</keyword>
<dbReference type="GO" id="GO:0004523">
    <property type="term" value="F:RNA-DNA hybrid ribonuclease activity"/>
    <property type="evidence" value="ECO:0007669"/>
    <property type="project" value="InterPro"/>
</dbReference>
<evidence type="ECO:0000256" key="9">
    <source>
        <dbReference type="ARBA" id="ARBA00022771"/>
    </source>
</evidence>
<proteinExistence type="inferred from homology"/>
<evidence type="ECO:0000256" key="1">
    <source>
        <dbReference type="ARBA" id="ARBA00001798"/>
    </source>
</evidence>
<dbReference type="Gene3D" id="3.30.40.10">
    <property type="entry name" value="Zinc/RING finger domain, C3HC4 (zinc finger)"/>
    <property type="match status" value="1"/>
</dbReference>
<evidence type="ECO:0000313" key="17">
    <source>
        <dbReference type="Proteomes" id="UP000823749"/>
    </source>
</evidence>
<dbReference type="FunFam" id="3.30.40.10:FF:000230">
    <property type="entry name" value="RBR-type E3 ubiquitin transferase"/>
    <property type="match status" value="1"/>
</dbReference>
<dbReference type="Pfam" id="PF13456">
    <property type="entry name" value="RVT_3"/>
    <property type="match status" value="1"/>
</dbReference>
<dbReference type="SUPFAM" id="SSF53098">
    <property type="entry name" value="Ribonuclease H-like"/>
    <property type="match status" value="1"/>
</dbReference>
<dbReference type="EMBL" id="JACTNZ010000001">
    <property type="protein sequence ID" value="KAG5566788.1"/>
    <property type="molecule type" value="Genomic_DNA"/>
</dbReference>
<dbReference type="PROSITE" id="PS00518">
    <property type="entry name" value="ZF_RING_1"/>
    <property type="match status" value="1"/>
</dbReference>
<evidence type="ECO:0000256" key="5">
    <source>
        <dbReference type="ARBA" id="ARBA00012251"/>
    </source>
</evidence>
<dbReference type="Gene3D" id="1.20.120.1750">
    <property type="match status" value="1"/>
</dbReference>
<dbReference type="AlphaFoldDB" id="A0AAV6LNQ6"/>
<reference evidence="16" key="1">
    <citation type="submission" date="2020-08" db="EMBL/GenBank/DDBJ databases">
        <title>Plant Genome Project.</title>
        <authorList>
            <person name="Zhang R.-G."/>
        </authorList>
    </citation>
    <scope>NUCLEOTIDE SEQUENCE</scope>
    <source>
        <strain evidence="16">WSP0</strain>
        <tissue evidence="16">Leaf</tissue>
    </source>
</reference>
<keyword evidence="9 12" id="KW-0863">Zinc-finger</keyword>
<dbReference type="GO" id="GO:0003676">
    <property type="term" value="F:nucleic acid binding"/>
    <property type="evidence" value="ECO:0007669"/>
    <property type="project" value="InterPro"/>
</dbReference>
<keyword evidence="7" id="KW-0479">Metal-binding</keyword>
<feature type="region of interest" description="Disordered" evidence="13">
    <location>
        <begin position="53"/>
        <end position="72"/>
    </location>
</feature>
<evidence type="ECO:0000256" key="7">
    <source>
        <dbReference type="ARBA" id="ARBA00022723"/>
    </source>
</evidence>
<dbReference type="GO" id="GO:0061630">
    <property type="term" value="F:ubiquitin protein ligase activity"/>
    <property type="evidence" value="ECO:0007669"/>
    <property type="project" value="UniProtKB-EC"/>
</dbReference>
<sequence length="662" mass="74554">MATTSSVETDRDSDLPVLAALQRRELIAAEAVDSDLDLAFHLQLQEAITASLSLQPSSSSPSPPPPPQNDDVLTFSSLQAQELENFERSHHDRLLTQAEIKAARDDLHRRIHDRKIAAEIDQMSEDEWDQYGDNFERPYGEGSSSGADATTFRVYCKGLVSEERVGLVSEERVGLVGIGVAICDERDDLVFEMRKPVVGSGRSRQVAEIRALIEGLSAAVDLELKRVVFYCDYYPLYQFVLGRWPPKQSKIATLVSQVNLLQRKFDYSAPVLVARNDIKYAFKLARDAIVSQINRPLGSSSLKNKYETCVICLDEIDVGQIFSVDGCLHRYCFSCMKQYVEVKLLNGMLPKCPHEGCNSELKIETSRKFLTPKLIEIMSQRLEEASIPVTEKIYCPYPDCSALMSKSEVLEYSKRTLFGTAERLGVRKCSKCENLFCINCKVPWHSNTSCLDYKRRNPYPPAADAKLKTLADKNLWRQCVKCNHMIELESGCYHMTCSFKTMDSYLLWQDLCSTKDLTCPGQAMTRAHLENALAGPAIAVPYAGAVAPLLRFPNVVGASLAMPSEVDVHPSGILFYGVNLAVYSGSYKHALLLSFDALLDEYWCGYEFCYTCGSEWKNKKATCSCPLFDVDEEDYEDDEDDDFENVDFNVDFIYHDGMRIYL</sequence>
<dbReference type="FunFam" id="3.30.420.10:FF:000076">
    <property type="entry name" value="RBR-type E3 ubiquitin transferase"/>
    <property type="match status" value="1"/>
</dbReference>
<comment type="catalytic activity">
    <reaction evidence="1">
        <text>[E2 ubiquitin-conjugating enzyme]-S-ubiquitinyl-L-cysteine + [acceptor protein]-L-lysine = [E2 ubiquitin-conjugating enzyme]-L-cysteine + [acceptor protein]-N(6)-ubiquitinyl-L-lysine.</text>
        <dbReference type="EC" id="2.3.2.31"/>
    </reaction>
</comment>
<comment type="similarity">
    <text evidence="4">Belongs to the RBR family. Ariadne subfamily.</text>
</comment>
<evidence type="ECO:0000256" key="11">
    <source>
        <dbReference type="ARBA" id="ARBA00022833"/>
    </source>
</evidence>
<dbReference type="InterPro" id="IPR017907">
    <property type="entry name" value="Znf_RING_CS"/>
</dbReference>
<dbReference type="InterPro" id="IPR012337">
    <property type="entry name" value="RNaseH-like_sf"/>
</dbReference>
<dbReference type="InterPro" id="IPR002156">
    <property type="entry name" value="RNaseH_domain"/>
</dbReference>
<dbReference type="InterPro" id="IPR001841">
    <property type="entry name" value="Znf_RING"/>
</dbReference>
<keyword evidence="6" id="KW-0808">Transferase</keyword>
<evidence type="ECO:0000256" key="2">
    <source>
        <dbReference type="ARBA" id="ARBA00001947"/>
    </source>
</evidence>
<gene>
    <name evidence="16" type="ORF">RHGRI_002358</name>
</gene>
<evidence type="ECO:0000313" key="16">
    <source>
        <dbReference type="EMBL" id="KAG5566788.1"/>
    </source>
</evidence>
<comment type="function">
    <text evidence="3">Might act as an E3 ubiquitin-protein ligase, or as part of E3 complex, which accepts ubiquitin from specific E2 ubiquitin-conjugating enzymes and then transfers it to substrates.</text>
</comment>